<keyword evidence="4" id="KW-0010">Activator</keyword>
<organism evidence="7 8">
    <name type="scientific">Allokutzneria multivorans</name>
    <dbReference type="NCBI Taxonomy" id="1142134"/>
    <lineage>
        <taxon>Bacteria</taxon>
        <taxon>Bacillati</taxon>
        <taxon>Actinomycetota</taxon>
        <taxon>Actinomycetes</taxon>
        <taxon>Pseudonocardiales</taxon>
        <taxon>Pseudonocardiaceae</taxon>
        <taxon>Allokutzneria</taxon>
    </lineage>
</organism>
<proteinExistence type="predicted"/>
<keyword evidence="2" id="KW-0805">Transcription regulation</keyword>
<keyword evidence="5" id="KW-0804">Transcription</keyword>
<dbReference type="InterPro" id="IPR050204">
    <property type="entry name" value="AraC_XylS_family_regulators"/>
</dbReference>
<comment type="caution">
    <text evidence="7">The sequence shown here is derived from an EMBL/GenBank/DDBJ whole genome shotgun (WGS) entry which is preliminary data.</text>
</comment>
<keyword evidence="1" id="KW-0963">Cytoplasm</keyword>
<dbReference type="InterPro" id="IPR032783">
    <property type="entry name" value="AraC_lig"/>
</dbReference>
<dbReference type="SUPFAM" id="SSF51215">
    <property type="entry name" value="Regulatory protein AraC"/>
    <property type="match status" value="1"/>
</dbReference>
<name>A0ABP7T5L9_9PSEU</name>
<dbReference type="PANTHER" id="PTHR46796:SF13">
    <property type="entry name" value="HTH-TYPE TRANSCRIPTIONAL ACTIVATOR RHAS"/>
    <property type="match status" value="1"/>
</dbReference>
<dbReference type="InterPro" id="IPR009057">
    <property type="entry name" value="Homeodomain-like_sf"/>
</dbReference>
<accession>A0ABP7T5L9</accession>
<feature type="domain" description="HTH araC/xylS-type" evidence="6">
    <location>
        <begin position="175"/>
        <end position="273"/>
    </location>
</feature>
<dbReference type="PROSITE" id="PS01124">
    <property type="entry name" value="HTH_ARAC_FAMILY_2"/>
    <property type="match status" value="1"/>
</dbReference>
<evidence type="ECO:0000259" key="6">
    <source>
        <dbReference type="PROSITE" id="PS01124"/>
    </source>
</evidence>
<dbReference type="SMART" id="SM00342">
    <property type="entry name" value="HTH_ARAC"/>
    <property type="match status" value="1"/>
</dbReference>
<dbReference type="Gene3D" id="1.10.10.60">
    <property type="entry name" value="Homeodomain-like"/>
    <property type="match status" value="2"/>
</dbReference>
<dbReference type="InterPro" id="IPR018060">
    <property type="entry name" value="HTH_AraC"/>
</dbReference>
<dbReference type="Proteomes" id="UP001501747">
    <property type="component" value="Unassembled WGS sequence"/>
</dbReference>
<sequence>MVDVLSDVVAVMRTGKPVAARVSWRAPWSQEFAPVPGAAGFQVVLHGGCQLLRQDAEPLVLNTGDVVFLPHGQGHTLAHQEDTVTLCGAYEVAPARVHPLLLDLPELVHLSARDELCSAVALLDTELRDRRFGSDALVPALLDALLIYLLRAWFAEQPAHSATGWAAALNDPVVSAALQAVHREPARPWTVATLAAESGLSRAPFARRFAALTGRPPMTYLTWWRMTVAARVLRESDAPLSAVAAEVGYRSEFAFATAFKREHGVAPGRYRRA</sequence>
<dbReference type="EMBL" id="BAABAL010000018">
    <property type="protein sequence ID" value="GAA4021386.1"/>
    <property type="molecule type" value="Genomic_DNA"/>
</dbReference>
<dbReference type="InterPro" id="IPR037923">
    <property type="entry name" value="HTH-like"/>
</dbReference>
<evidence type="ECO:0000256" key="3">
    <source>
        <dbReference type="ARBA" id="ARBA00023125"/>
    </source>
</evidence>
<keyword evidence="3" id="KW-0238">DNA-binding</keyword>
<gene>
    <name evidence="7" type="ORF">GCM10022247_51950</name>
</gene>
<dbReference type="PANTHER" id="PTHR46796">
    <property type="entry name" value="HTH-TYPE TRANSCRIPTIONAL ACTIVATOR RHAS-RELATED"/>
    <property type="match status" value="1"/>
</dbReference>
<dbReference type="SUPFAM" id="SSF46689">
    <property type="entry name" value="Homeodomain-like"/>
    <property type="match status" value="2"/>
</dbReference>
<dbReference type="PROSITE" id="PS00041">
    <property type="entry name" value="HTH_ARAC_FAMILY_1"/>
    <property type="match status" value="1"/>
</dbReference>
<reference evidence="8" key="1">
    <citation type="journal article" date="2019" name="Int. J. Syst. Evol. Microbiol.">
        <title>The Global Catalogue of Microorganisms (GCM) 10K type strain sequencing project: providing services to taxonomists for standard genome sequencing and annotation.</title>
        <authorList>
            <consortium name="The Broad Institute Genomics Platform"/>
            <consortium name="The Broad Institute Genome Sequencing Center for Infectious Disease"/>
            <person name="Wu L."/>
            <person name="Ma J."/>
        </authorList>
    </citation>
    <scope>NUCLEOTIDE SEQUENCE [LARGE SCALE GENOMIC DNA]</scope>
    <source>
        <strain evidence="8">JCM 17342</strain>
    </source>
</reference>
<evidence type="ECO:0000256" key="5">
    <source>
        <dbReference type="ARBA" id="ARBA00023163"/>
    </source>
</evidence>
<evidence type="ECO:0000256" key="1">
    <source>
        <dbReference type="ARBA" id="ARBA00022490"/>
    </source>
</evidence>
<evidence type="ECO:0000256" key="2">
    <source>
        <dbReference type="ARBA" id="ARBA00023015"/>
    </source>
</evidence>
<dbReference type="Pfam" id="PF12852">
    <property type="entry name" value="Cupin_6"/>
    <property type="match status" value="1"/>
</dbReference>
<dbReference type="Pfam" id="PF12833">
    <property type="entry name" value="HTH_18"/>
    <property type="match status" value="1"/>
</dbReference>
<evidence type="ECO:0000313" key="8">
    <source>
        <dbReference type="Proteomes" id="UP001501747"/>
    </source>
</evidence>
<protein>
    <submittedName>
        <fullName evidence="7">AraC family transcriptional regulator</fullName>
    </submittedName>
</protein>
<keyword evidence="8" id="KW-1185">Reference proteome</keyword>
<evidence type="ECO:0000313" key="7">
    <source>
        <dbReference type="EMBL" id="GAA4021386.1"/>
    </source>
</evidence>
<dbReference type="InterPro" id="IPR018062">
    <property type="entry name" value="HTH_AraC-typ_CS"/>
</dbReference>
<evidence type="ECO:0000256" key="4">
    <source>
        <dbReference type="ARBA" id="ARBA00023159"/>
    </source>
</evidence>